<dbReference type="InterPro" id="IPR021516">
    <property type="entry name" value="DUF3179"/>
</dbReference>
<dbReference type="Proteomes" id="UP000034154">
    <property type="component" value="Unassembled WGS sequence"/>
</dbReference>
<keyword evidence="1" id="KW-1133">Transmembrane helix</keyword>
<proteinExistence type="predicted"/>
<gene>
    <name evidence="2" type="ORF">UW63_C0012G0005</name>
</gene>
<name>A0A0G1JJ66_9BACT</name>
<evidence type="ECO:0008006" key="4">
    <source>
        <dbReference type="Google" id="ProtNLM"/>
    </source>
</evidence>
<feature type="transmembrane region" description="Helical" evidence="1">
    <location>
        <begin position="12"/>
        <end position="31"/>
    </location>
</feature>
<comment type="caution">
    <text evidence="2">The sequence shown here is derived from an EMBL/GenBank/DDBJ whole genome shotgun (WGS) entry which is preliminary data.</text>
</comment>
<keyword evidence="1" id="KW-0812">Transmembrane</keyword>
<evidence type="ECO:0000256" key="1">
    <source>
        <dbReference type="SAM" id="Phobius"/>
    </source>
</evidence>
<accession>A0A0G1JJ66</accession>
<keyword evidence="1" id="KW-0472">Membrane</keyword>
<sequence length="317" mass="36067">MSRRQLSKFHWVFIFCVLILVAVFLRFYFVYRLPQNLAALSLEELIIDSGIDNESMPAIEKPIFESVPSADAYLQNEGQGIVLVKKNEARFYPFQILVWHNFVNDTWNNQSILLAYDPFCGSAAVFDRQLSNGESPIFINSGKIYNNNILFTVQGETSLWSSFSGKILSAAETEETLEKIPAFIMTWQNFRYAFPSGKVLSRETGFSRDYSQNPYGTYASSPEVWYPLTKYDSSLPAKTFVYGFDQAVFPKDNIESSGQIVVTNENKKIAFVWDEDLETVRGFELESDESFGQEIALSPSYWFCSVAQVSEPGFSGF</sequence>
<reference evidence="2 3" key="1">
    <citation type="journal article" date="2015" name="Nature">
        <title>rRNA introns, odd ribosomes, and small enigmatic genomes across a large radiation of phyla.</title>
        <authorList>
            <person name="Brown C.T."/>
            <person name="Hug L.A."/>
            <person name="Thomas B.C."/>
            <person name="Sharon I."/>
            <person name="Castelle C.J."/>
            <person name="Singh A."/>
            <person name="Wilkins M.J."/>
            <person name="Williams K.H."/>
            <person name="Banfield J.F."/>
        </authorList>
    </citation>
    <scope>NUCLEOTIDE SEQUENCE [LARGE SCALE GENOMIC DNA]</scope>
</reference>
<organism evidence="2 3">
    <name type="scientific">Candidatus Uhrbacteria bacterium GW2011_GWF2_44_350</name>
    <dbReference type="NCBI Taxonomy" id="1619000"/>
    <lineage>
        <taxon>Bacteria</taxon>
        <taxon>Candidatus Uhriibacteriota</taxon>
    </lineage>
</organism>
<evidence type="ECO:0000313" key="2">
    <source>
        <dbReference type="EMBL" id="KKT71606.1"/>
    </source>
</evidence>
<evidence type="ECO:0000313" key="3">
    <source>
        <dbReference type="Proteomes" id="UP000034154"/>
    </source>
</evidence>
<dbReference type="AlphaFoldDB" id="A0A0G1JJ66"/>
<dbReference type="Pfam" id="PF11376">
    <property type="entry name" value="DUF3179"/>
    <property type="match status" value="1"/>
</dbReference>
<dbReference type="EMBL" id="LCJB01000012">
    <property type="protein sequence ID" value="KKT71606.1"/>
    <property type="molecule type" value="Genomic_DNA"/>
</dbReference>
<protein>
    <recommendedName>
        <fullName evidence="4">DUF3179 domain-containing protein</fullName>
    </recommendedName>
</protein>